<dbReference type="SFLD" id="SFLDG01118">
    <property type="entry name" value="activating_enzymes__group_2"/>
    <property type="match status" value="1"/>
</dbReference>
<dbReference type="GO" id="GO:0016829">
    <property type="term" value="F:lyase activity"/>
    <property type="evidence" value="ECO:0007669"/>
    <property type="project" value="UniProtKB-KW"/>
</dbReference>
<reference evidence="11 12" key="1">
    <citation type="submission" date="2019-03" db="EMBL/GenBank/DDBJ databases">
        <title>Genomic Encyclopedia of Type Strains, Phase IV (KMG-IV): sequencing the most valuable type-strain genomes for metagenomic binning, comparative biology and taxonomic classification.</title>
        <authorList>
            <person name="Goeker M."/>
        </authorList>
    </citation>
    <scope>NUCLEOTIDE SEQUENCE [LARGE SCALE GENOMIC DNA]</scope>
    <source>
        <strain evidence="11 12">DSM 25964</strain>
    </source>
</reference>
<dbReference type="InterPro" id="IPR017896">
    <property type="entry name" value="4Fe4S_Fe-S-bd"/>
</dbReference>
<dbReference type="Pfam" id="PF00037">
    <property type="entry name" value="Fer4"/>
    <property type="match status" value="1"/>
</dbReference>
<gene>
    <name evidence="11" type="ORF">C8D99_11960</name>
</gene>
<dbReference type="AlphaFoldDB" id="A0A4R8M287"/>
<feature type="domain" description="4Fe-4S ferredoxin-type" evidence="9">
    <location>
        <begin position="60"/>
        <end position="89"/>
    </location>
</feature>
<dbReference type="SUPFAM" id="SSF54862">
    <property type="entry name" value="4Fe-4S ferredoxins"/>
    <property type="match status" value="1"/>
</dbReference>
<dbReference type="SUPFAM" id="SSF102114">
    <property type="entry name" value="Radical SAM enzymes"/>
    <property type="match status" value="1"/>
</dbReference>
<dbReference type="PROSITE" id="PS00198">
    <property type="entry name" value="4FE4S_FER_1"/>
    <property type="match status" value="2"/>
</dbReference>
<feature type="domain" description="Radical SAM core" evidence="10">
    <location>
        <begin position="29"/>
        <end position="321"/>
    </location>
</feature>
<evidence type="ECO:0000313" key="12">
    <source>
        <dbReference type="Proteomes" id="UP000295066"/>
    </source>
</evidence>
<evidence type="ECO:0000256" key="6">
    <source>
        <dbReference type="ARBA" id="ARBA00023002"/>
    </source>
</evidence>
<dbReference type="InterPro" id="IPR034457">
    <property type="entry name" value="Organic_radical-activating"/>
</dbReference>
<keyword evidence="11" id="KW-0456">Lyase</keyword>
<dbReference type="InterPro" id="IPR040074">
    <property type="entry name" value="BssD/PflA/YjjW"/>
</dbReference>
<dbReference type="Gene3D" id="3.30.70.20">
    <property type="match status" value="1"/>
</dbReference>
<dbReference type="Gene3D" id="3.30.70.3270">
    <property type="match status" value="1"/>
</dbReference>
<dbReference type="RefSeq" id="WP_243833926.1">
    <property type="nucleotide sequence ID" value="NZ_SORI01000019.1"/>
</dbReference>
<dbReference type="PROSITE" id="PS51918">
    <property type="entry name" value="RADICAL_SAM"/>
    <property type="match status" value="1"/>
</dbReference>
<keyword evidence="6" id="KW-0560">Oxidoreductase</keyword>
<feature type="domain" description="4Fe-4S ferredoxin-type" evidence="9">
    <location>
        <begin position="90"/>
        <end position="119"/>
    </location>
</feature>
<evidence type="ECO:0000256" key="5">
    <source>
        <dbReference type="ARBA" id="ARBA00022723"/>
    </source>
</evidence>
<evidence type="ECO:0000259" key="10">
    <source>
        <dbReference type="PROSITE" id="PS51918"/>
    </source>
</evidence>
<evidence type="ECO:0000256" key="1">
    <source>
        <dbReference type="ARBA" id="ARBA00001966"/>
    </source>
</evidence>
<proteinExistence type="inferred from homology"/>
<keyword evidence="4" id="KW-0949">S-adenosyl-L-methionine</keyword>
<dbReference type="InterPro" id="IPR012839">
    <property type="entry name" value="Organic_radical_activase"/>
</dbReference>
<evidence type="ECO:0000256" key="3">
    <source>
        <dbReference type="ARBA" id="ARBA00022485"/>
    </source>
</evidence>
<accession>A0A4R8M287</accession>
<evidence type="ECO:0000259" key="9">
    <source>
        <dbReference type="PROSITE" id="PS51379"/>
    </source>
</evidence>
<dbReference type="PIRSF" id="PIRSF000371">
    <property type="entry name" value="PFL_act_enz"/>
    <property type="match status" value="1"/>
</dbReference>
<dbReference type="InterPro" id="IPR001989">
    <property type="entry name" value="Radical_activat_CS"/>
</dbReference>
<dbReference type="InterPro" id="IPR007197">
    <property type="entry name" value="rSAM"/>
</dbReference>
<dbReference type="Gene3D" id="3.80.30.10">
    <property type="entry name" value="pyruvate-formate lyase- activating enzyme"/>
    <property type="match status" value="1"/>
</dbReference>
<sequence length="321" mass="35665">MMTGRRAERDCGEKMTRGLVFDIKRYSIHDGPGIRTTFFLKGCPLSCWWCHNPEGISPQPVLLRHPNRCIGCGRCIAVCPSGAWSRKADGRLSHDKEKCTLCGICADTCPPSAIEIAGREMTLGDVVQEAQKDIPFYDESGGGVTFSGGEPLLQSRFLFACLLKLQDEEIHTAIDTSGYCEEKNILEAAEIADLFLFDIKHIDPKKHEYYTGVSNRIILSNLGKLDETLVRRGRGRINIRMPLIPGINDDTENLEAVAELSASLKTLSGVNILPYHSTGEGKYRNLVMEYKMGNYLPPREDKIAEALDIFRRQGIEAVKGG</sequence>
<dbReference type="SFLD" id="SFLDS00029">
    <property type="entry name" value="Radical_SAM"/>
    <property type="match status" value="1"/>
</dbReference>
<keyword evidence="12" id="KW-1185">Reference proteome</keyword>
<dbReference type="InterPro" id="IPR058240">
    <property type="entry name" value="rSAM_sf"/>
</dbReference>
<dbReference type="SFLD" id="SFLDG01066">
    <property type="entry name" value="organic_radical-activating_enz"/>
    <property type="match status" value="1"/>
</dbReference>
<dbReference type="PROSITE" id="PS51379">
    <property type="entry name" value="4FE4S_FER_2"/>
    <property type="match status" value="2"/>
</dbReference>
<organism evidence="11 12">
    <name type="scientific">Aminivibrio pyruvatiphilus</name>
    <dbReference type="NCBI Taxonomy" id="1005740"/>
    <lineage>
        <taxon>Bacteria</taxon>
        <taxon>Thermotogati</taxon>
        <taxon>Synergistota</taxon>
        <taxon>Synergistia</taxon>
        <taxon>Synergistales</taxon>
        <taxon>Aminobacteriaceae</taxon>
        <taxon>Aminivibrio</taxon>
    </lineage>
</organism>
<dbReference type="PANTHER" id="PTHR30352:SF4">
    <property type="entry name" value="PYRUVATE FORMATE-LYASE 2-ACTIVATING ENZYME"/>
    <property type="match status" value="1"/>
</dbReference>
<comment type="similarity">
    <text evidence="2">Belongs to the organic radical-activating enzymes family.</text>
</comment>
<dbReference type="GO" id="GO:0016491">
    <property type="term" value="F:oxidoreductase activity"/>
    <property type="evidence" value="ECO:0007669"/>
    <property type="project" value="UniProtKB-KW"/>
</dbReference>
<dbReference type="EMBL" id="SORI01000019">
    <property type="protein sequence ID" value="TDY56110.1"/>
    <property type="molecule type" value="Genomic_DNA"/>
</dbReference>
<keyword evidence="8" id="KW-0411">Iron-sulfur</keyword>
<evidence type="ECO:0000256" key="2">
    <source>
        <dbReference type="ARBA" id="ARBA00009777"/>
    </source>
</evidence>
<keyword evidence="11" id="KW-0670">Pyruvate</keyword>
<keyword evidence="3" id="KW-0004">4Fe-4S</keyword>
<dbReference type="PANTHER" id="PTHR30352">
    <property type="entry name" value="PYRUVATE FORMATE-LYASE-ACTIVATING ENZYME"/>
    <property type="match status" value="1"/>
</dbReference>
<dbReference type="GO" id="GO:0046872">
    <property type="term" value="F:metal ion binding"/>
    <property type="evidence" value="ECO:0007669"/>
    <property type="project" value="UniProtKB-KW"/>
</dbReference>
<keyword evidence="7" id="KW-0408">Iron</keyword>
<evidence type="ECO:0000313" key="11">
    <source>
        <dbReference type="EMBL" id="TDY56110.1"/>
    </source>
</evidence>
<comment type="caution">
    <text evidence="11">The sequence shown here is derived from an EMBL/GenBank/DDBJ whole genome shotgun (WGS) entry which is preliminary data.</text>
</comment>
<evidence type="ECO:0000256" key="8">
    <source>
        <dbReference type="ARBA" id="ARBA00023014"/>
    </source>
</evidence>
<dbReference type="NCBIfam" id="TIGR02494">
    <property type="entry name" value="PFLE_PFLC"/>
    <property type="match status" value="1"/>
</dbReference>
<evidence type="ECO:0000256" key="7">
    <source>
        <dbReference type="ARBA" id="ARBA00023004"/>
    </source>
</evidence>
<dbReference type="PROSITE" id="PS01087">
    <property type="entry name" value="RADICAL_ACTIVATING"/>
    <property type="match status" value="1"/>
</dbReference>
<comment type="cofactor">
    <cofactor evidence="1">
        <name>[4Fe-4S] cluster</name>
        <dbReference type="ChEBI" id="CHEBI:49883"/>
    </cofactor>
</comment>
<dbReference type="InterPro" id="IPR017900">
    <property type="entry name" value="4Fe4S_Fe_S_CS"/>
</dbReference>
<name>A0A4R8M287_9BACT</name>
<protein>
    <submittedName>
        <fullName evidence="11">Pyruvate formate lyase activating enzyme</fullName>
    </submittedName>
</protein>
<dbReference type="Proteomes" id="UP000295066">
    <property type="component" value="Unassembled WGS sequence"/>
</dbReference>
<dbReference type="Pfam" id="PF04055">
    <property type="entry name" value="Radical_SAM"/>
    <property type="match status" value="1"/>
</dbReference>
<keyword evidence="5" id="KW-0479">Metal-binding</keyword>
<evidence type="ECO:0000256" key="4">
    <source>
        <dbReference type="ARBA" id="ARBA00022691"/>
    </source>
</evidence>
<dbReference type="GO" id="GO:0051539">
    <property type="term" value="F:4 iron, 4 sulfur cluster binding"/>
    <property type="evidence" value="ECO:0007669"/>
    <property type="project" value="UniProtKB-KW"/>
</dbReference>